<evidence type="ECO:0000256" key="5">
    <source>
        <dbReference type="ARBA" id="ARBA00022729"/>
    </source>
</evidence>
<evidence type="ECO:0000313" key="13">
    <source>
        <dbReference type="EMBL" id="CRK96855.1"/>
    </source>
</evidence>
<dbReference type="PROSITE" id="PS50866">
    <property type="entry name" value="GOLD"/>
    <property type="match status" value="1"/>
</dbReference>
<feature type="transmembrane region" description="Helical" evidence="10">
    <location>
        <begin position="173"/>
        <end position="199"/>
    </location>
</feature>
<evidence type="ECO:0000256" key="8">
    <source>
        <dbReference type="ARBA" id="ARBA00037847"/>
    </source>
</evidence>
<evidence type="ECO:0000256" key="2">
    <source>
        <dbReference type="ARBA" id="ARBA00007104"/>
    </source>
</evidence>
<feature type="domain" description="GOLD" evidence="12">
    <location>
        <begin position="32"/>
        <end position="114"/>
    </location>
</feature>
<gene>
    <name evidence="13" type="ORF">CLUMA_CG009954</name>
</gene>
<accession>A0A1J1I999</accession>
<feature type="signal peptide" evidence="11">
    <location>
        <begin position="1"/>
        <end position="20"/>
    </location>
</feature>
<evidence type="ECO:0000256" key="10">
    <source>
        <dbReference type="SAM" id="Phobius"/>
    </source>
</evidence>
<dbReference type="STRING" id="568069.A0A1J1I999"/>
<evidence type="ECO:0000313" key="14">
    <source>
        <dbReference type="Proteomes" id="UP000183832"/>
    </source>
</evidence>
<keyword evidence="5 11" id="KW-0732">Signal</keyword>
<comment type="subcellular location">
    <subcellularLocation>
        <location evidence="8">Endomembrane system</location>
        <topology evidence="8">Single-pass membrane protein</topology>
    </subcellularLocation>
    <subcellularLocation>
        <location evidence="1 9">Membrane</location>
        <topology evidence="1 9">Single-pass type I membrane protein</topology>
    </subcellularLocation>
</comment>
<dbReference type="SMART" id="SM01190">
    <property type="entry name" value="EMP24_GP25L"/>
    <property type="match status" value="1"/>
</dbReference>
<evidence type="ECO:0000259" key="12">
    <source>
        <dbReference type="PROSITE" id="PS50866"/>
    </source>
</evidence>
<evidence type="ECO:0000256" key="9">
    <source>
        <dbReference type="RuleBase" id="RU003827"/>
    </source>
</evidence>
<dbReference type="OrthoDB" id="62956at2759"/>
<dbReference type="GO" id="GO:0016020">
    <property type="term" value="C:membrane"/>
    <property type="evidence" value="ECO:0007669"/>
    <property type="project" value="UniProtKB-SubCell"/>
</dbReference>
<evidence type="ECO:0000256" key="4">
    <source>
        <dbReference type="ARBA" id="ARBA00022692"/>
    </source>
</evidence>
<proteinExistence type="inferred from homology"/>
<keyword evidence="14" id="KW-1185">Reference proteome</keyword>
<feature type="chain" id="PRO_5012453030" evidence="11">
    <location>
        <begin position="21"/>
        <end position="215"/>
    </location>
</feature>
<evidence type="ECO:0000256" key="1">
    <source>
        <dbReference type="ARBA" id="ARBA00004479"/>
    </source>
</evidence>
<protein>
    <submittedName>
        <fullName evidence="13">CLUMA_CG009954, isoform A</fullName>
    </submittedName>
</protein>
<dbReference type="Proteomes" id="UP000183832">
    <property type="component" value="Unassembled WGS sequence"/>
</dbReference>
<keyword evidence="7 10" id="KW-0472">Membrane</keyword>
<name>A0A1J1I999_9DIPT</name>
<dbReference type="AlphaFoldDB" id="A0A1J1I999"/>
<dbReference type="Pfam" id="PF01105">
    <property type="entry name" value="EMP24_GP25L"/>
    <property type="match status" value="1"/>
</dbReference>
<dbReference type="PANTHER" id="PTHR22811">
    <property type="entry name" value="TRANSMEMBRANE EMP24 DOMAIN-CONTAINING PROTEIN"/>
    <property type="match status" value="1"/>
</dbReference>
<dbReference type="SUPFAM" id="SSF101576">
    <property type="entry name" value="Supernatant protein factor (SPF), C-terminal domain"/>
    <property type="match status" value="1"/>
</dbReference>
<dbReference type="InterPro" id="IPR036598">
    <property type="entry name" value="GOLD_dom_sf"/>
</dbReference>
<dbReference type="InterPro" id="IPR009038">
    <property type="entry name" value="GOLD_dom"/>
</dbReference>
<evidence type="ECO:0000256" key="7">
    <source>
        <dbReference type="ARBA" id="ARBA00023136"/>
    </source>
</evidence>
<reference evidence="13 14" key="1">
    <citation type="submission" date="2015-04" db="EMBL/GenBank/DDBJ databases">
        <authorList>
            <person name="Syromyatnikov M.Y."/>
            <person name="Popov V.N."/>
        </authorList>
    </citation>
    <scope>NUCLEOTIDE SEQUENCE [LARGE SCALE GENOMIC DNA]</scope>
</reference>
<evidence type="ECO:0000256" key="3">
    <source>
        <dbReference type="ARBA" id="ARBA00022473"/>
    </source>
</evidence>
<sequence>MNLLAIHFCIFVLLIDIIDSVELTFELPDNSKECFYQEVLKNRSAILEYQVITGGQYDVDVELLSPTKEIIYRQIKSQFDSHQFTAPKTGVYAACFSNEFSTFSHKLIYMDFSLTEEVNPLPGVDEHATVLTQMEQTAQEIHKSLNAILDYQTHHRLREAQGRKRGEDLNERVLWFSIIETSAMLIIAITTVIVLRSFFTEKRPSQMKYGRLDGR</sequence>
<evidence type="ECO:0000256" key="11">
    <source>
        <dbReference type="SAM" id="SignalP"/>
    </source>
</evidence>
<keyword evidence="3" id="KW-0217">Developmental protein</keyword>
<dbReference type="InterPro" id="IPR015720">
    <property type="entry name" value="Emp24-like"/>
</dbReference>
<dbReference type="GO" id="GO:0012505">
    <property type="term" value="C:endomembrane system"/>
    <property type="evidence" value="ECO:0007669"/>
    <property type="project" value="UniProtKB-SubCell"/>
</dbReference>
<dbReference type="EMBL" id="CVRI01000044">
    <property type="protein sequence ID" value="CRK96855.1"/>
    <property type="molecule type" value="Genomic_DNA"/>
</dbReference>
<keyword evidence="4 9" id="KW-0812">Transmembrane</keyword>
<organism evidence="13 14">
    <name type="scientific">Clunio marinus</name>
    <dbReference type="NCBI Taxonomy" id="568069"/>
    <lineage>
        <taxon>Eukaryota</taxon>
        <taxon>Metazoa</taxon>
        <taxon>Ecdysozoa</taxon>
        <taxon>Arthropoda</taxon>
        <taxon>Hexapoda</taxon>
        <taxon>Insecta</taxon>
        <taxon>Pterygota</taxon>
        <taxon>Neoptera</taxon>
        <taxon>Endopterygota</taxon>
        <taxon>Diptera</taxon>
        <taxon>Nematocera</taxon>
        <taxon>Chironomoidea</taxon>
        <taxon>Chironomidae</taxon>
        <taxon>Clunio</taxon>
    </lineage>
</organism>
<keyword evidence="6 10" id="KW-1133">Transmembrane helix</keyword>
<comment type="similarity">
    <text evidence="2 9">Belongs to the EMP24/GP25L family.</text>
</comment>
<evidence type="ECO:0000256" key="6">
    <source>
        <dbReference type="ARBA" id="ARBA00022989"/>
    </source>
</evidence>